<evidence type="ECO:0000256" key="5">
    <source>
        <dbReference type="ARBA" id="ARBA00023004"/>
    </source>
</evidence>
<evidence type="ECO:0000313" key="9">
    <source>
        <dbReference type="Proteomes" id="UP000799779"/>
    </source>
</evidence>
<proteinExistence type="inferred from homology"/>
<dbReference type="PROSITE" id="PS00086">
    <property type="entry name" value="CYTOCHROME_P450"/>
    <property type="match status" value="1"/>
</dbReference>
<organism evidence="8 9">
    <name type="scientific">Amniculicola lignicola CBS 123094</name>
    <dbReference type="NCBI Taxonomy" id="1392246"/>
    <lineage>
        <taxon>Eukaryota</taxon>
        <taxon>Fungi</taxon>
        <taxon>Dikarya</taxon>
        <taxon>Ascomycota</taxon>
        <taxon>Pezizomycotina</taxon>
        <taxon>Dothideomycetes</taxon>
        <taxon>Pleosporomycetidae</taxon>
        <taxon>Pleosporales</taxon>
        <taxon>Amniculicolaceae</taxon>
        <taxon>Amniculicola</taxon>
    </lineage>
</organism>
<keyword evidence="4 6" id="KW-0479">Metal-binding</keyword>
<comment type="similarity">
    <text evidence="2 7">Belongs to the cytochrome P450 family.</text>
</comment>
<dbReference type="InterPro" id="IPR050121">
    <property type="entry name" value="Cytochrome_P450_monoxygenase"/>
</dbReference>
<keyword evidence="5 6" id="KW-0408">Iron</keyword>
<dbReference type="GO" id="GO:0020037">
    <property type="term" value="F:heme binding"/>
    <property type="evidence" value="ECO:0007669"/>
    <property type="project" value="InterPro"/>
</dbReference>
<dbReference type="AlphaFoldDB" id="A0A6A5W9U2"/>
<evidence type="ECO:0000256" key="4">
    <source>
        <dbReference type="ARBA" id="ARBA00022723"/>
    </source>
</evidence>
<dbReference type="SUPFAM" id="SSF48264">
    <property type="entry name" value="Cytochrome P450"/>
    <property type="match status" value="1"/>
</dbReference>
<keyword evidence="3 6" id="KW-0349">Heme</keyword>
<evidence type="ECO:0000256" key="2">
    <source>
        <dbReference type="ARBA" id="ARBA00010617"/>
    </source>
</evidence>
<protein>
    <submittedName>
        <fullName evidence="8">Cytochrome P450</fullName>
    </submittedName>
</protein>
<dbReference type="Pfam" id="PF00067">
    <property type="entry name" value="p450"/>
    <property type="match status" value="1"/>
</dbReference>
<evidence type="ECO:0000256" key="1">
    <source>
        <dbReference type="ARBA" id="ARBA00001971"/>
    </source>
</evidence>
<keyword evidence="7" id="KW-0503">Monooxygenase</keyword>
<evidence type="ECO:0000256" key="7">
    <source>
        <dbReference type="RuleBase" id="RU000461"/>
    </source>
</evidence>
<dbReference type="InterPro" id="IPR017972">
    <property type="entry name" value="Cyt_P450_CS"/>
</dbReference>
<dbReference type="EMBL" id="ML977612">
    <property type="protein sequence ID" value="KAF1997559.1"/>
    <property type="molecule type" value="Genomic_DNA"/>
</dbReference>
<accession>A0A6A5W9U2</accession>
<dbReference type="PANTHER" id="PTHR24305">
    <property type="entry name" value="CYTOCHROME P450"/>
    <property type="match status" value="1"/>
</dbReference>
<evidence type="ECO:0000256" key="6">
    <source>
        <dbReference type="PIRSR" id="PIRSR602401-1"/>
    </source>
</evidence>
<dbReference type="PANTHER" id="PTHR24305:SF210">
    <property type="entry name" value="CYTOCHROME P450 MONOOXYGENASE ASQL-RELATED"/>
    <property type="match status" value="1"/>
</dbReference>
<comment type="cofactor">
    <cofactor evidence="1 6">
        <name>heme</name>
        <dbReference type="ChEBI" id="CHEBI:30413"/>
    </cofactor>
</comment>
<sequence>MGPEKVHFEILVGHLLVGGFESVSSQYHSALMFLLLQPQLLQALVDEVRAAFEKFEDINADSLASLPFLNAVMNETLRMTVNVAAIIPRESPGATVDGRYIPKKIIVHFAHFAFTRSPRYFYDGRSFRPQRWLPKEHPLYEMAFGNDATEAFHPFGHGPRSCIAMAHGLRQLRLL</sequence>
<dbReference type="Proteomes" id="UP000799779">
    <property type="component" value="Unassembled WGS sequence"/>
</dbReference>
<dbReference type="GO" id="GO:0005506">
    <property type="term" value="F:iron ion binding"/>
    <property type="evidence" value="ECO:0007669"/>
    <property type="project" value="InterPro"/>
</dbReference>
<dbReference type="GO" id="GO:0004497">
    <property type="term" value="F:monooxygenase activity"/>
    <property type="evidence" value="ECO:0007669"/>
    <property type="project" value="UniProtKB-KW"/>
</dbReference>
<dbReference type="InterPro" id="IPR036396">
    <property type="entry name" value="Cyt_P450_sf"/>
</dbReference>
<evidence type="ECO:0000256" key="3">
    <source>
        <dbReference type="ARBA" id="ARBA00022617"/>
    </source>
</evidence>
<evidence type="ECO:0000313" key="8">
    <source>
        <dbReference type="EMBL" id="KAF1997559.1"/>
    </source>
</evidence>
<name>A0A6A5W9U2_9PLEO</name>
<dbReference type="Gene3D" id="1.10.630.10">
    <property type="entry name" value="Cytochrome P450"/>
    <property type="match status" value="1"/>
</dbReference>
<dbReference type="InterPro" id="IPR001128">
    <property type="entry name" value="Cyt_P450"/>
</dbReference>
<keyword evidence="9" id="KW-1185">Reference proteome</keyword>
<dbReference type="PRINTS" id="PR00463">
    <property type="entry name" value="EP450I"/>
</dbReference>
<keyword evidence="7" id="KW-0560">Oxidoreductase</keyword>
<dbReference type="OrthoDB" id="1470350at2759"/>
<dbReference type="GO" id="GO:0016705">
    <property type="term" value="F:oxidoreductase activity, acting on paired donors, with incorporation or reduction of molecular oxygen"/>
    <property type="evidence" value="ECO:0007669"/>
    <property type="project" value="InterPro"/>
</dbReference>
<dbReference type="InterPro" id="IPR002401">
    <property type="entry name" value="Cyt_P450_E_grp-I"/>
</dbReference>
<gene>
    <name evidence="8" type="ORF">P154DRAFT_578826</name>
</gene>
<feature type="binding site" description="axial binding residue" evidence="6">
    <location>
        <position position="162"/>
    </location>
    <ligand>
        <name>heme</name>
        <dbReference type="ChEBI" id="CHEBI:30413"/>
    </ligand>
    <ligandPart>
        <name>Fe</name>
        <dbReference type="ChEBI" id="CHEBI:18248"/>
    </ligandPart>
</feature>
<reference evidence="8" key="1">
    <citation type="journal article" date="2020" name="Stud. Mycol.">
        <title>101 Dothideomycetes genomes: a test case for predicting lifestyles and emergence of pathogens.</title>
        <authorList>
            <person name="Haridas S."/>
            <person name="Albert R."/>
            <person name="Binder M."/>
            <person name="Bloem J."/>
            <person name="Labutti K."/>
            <person name="Salamov A."/>
            <person name="Andreopoulos B."/>
            <person name="Baker S."/>
            <person name="Barry K."/>
            <person name="Bills G."/>
            <person name="Bluhm B."/>
            <person name="Cannon C."/>
            <person name="Castanera R."/>
            <person name="Culley D."/>
            <person name="Daum C."/>
            <person name="Ezra D."/>
            <person name="Gonzalez J."/>
            <person name="Henrissat B."/>
            <person name="Kuo A."/>
            <person name="Liang C."/>
            <person name="Lipzen A."/>
            <person name="Lutzoni F."/>
            <person name="Magnuson J."/>
            <person name="Mondo S."/>
            <person name="Nolan M."/>
            <person name="Ohm R."/>
            <person name="Pangilinan J."/>
            <person name="Park H.-J."/>
            <person name="Ramirez L."/>
            <person name="Alfaro M."/>
            <person name="Sun H."/>
            <person name="Tritt A."/>
            <person name="Yoshinaga Y."/>
            <person name="Zwiers L.-H."/>
            <person name="Turgeon B."/>
            <person name="Goodwin S."/>
            <person name="Spatafora J."/>
            <person name="Crous P."/>
            <person name="Grigoriev I."/>
        </authorList>
    </citation>
    <scope>NUCLEOTIDE SEQUENCE</scope>
    <source>
        <strain evidence="8">CBS 123094</strain>
    </source>
</reference>